<dbReference type="PANTHER" id="PTHR14205">
    <property type="entry name" value="WD-REPEAT PROTEIN"/>
    <property type="match status" value="1"/>
</dbReference>
<dbReference type="PROSITE" id="PS50082">
    <property type="entry name" value="WD_REPEATS_2"/>
    <property type="match status" value="1"/>
</dbReference>
<evidence type="ECO:0000256" key="4">
    <source>
        <dbReference type="PROSITE-ProRule" id="PRU00221"/>
    </source>
</evidence>
<feature type="repeat" description="WD" evidence="4">
    <location>
        <begin position="206"/>
        <end position="242"/>
    </location>
</feature>
<dbReference type="EMBL" id="JARGDH010000002">
    <property type="protein sequence ID" value="KAL0277437.1"/>
    <property type="molecule type" value="Genomic_DNA"/>
</dbReference>
<comment type="similarity">
    <text evidence="1">Belongs to the WD repeat EIPR1 family.</text>
</comment>
<dbReference type="AlphaFoldDB" id="A0AAW2I4Z5"/>
<dbReference type="PROSITE" id="PS00678">
    <property type="entry name" value="WD_REPEATS_1"/>
    <property type="match status" value="1"/>
</dbReference>
<dbReference type="InterPro" id="IPR040323">
    <property type="entry name" value="EIPR1"/>
</dbReference>
<dbReference type="PROSITE" id="PS50294">
    <property type="entry name" value="WD_REPEATS_REGION"/>
    <property type="match status" value="1"/>
</dbReference>
<dbReference type="SMART" id="SM00320">
    <property type="entry name" value="WD40"/>
    <property type="match status" value="4"/>
</dbReference>
<dbReference type="InterPro" id="IPR015943">
    <property type="entry name" value="WD40/YVTN_repeat-like_dom_sf"/>
</dbReference>
<dbReference type="GO" id="GO:0016567">
    <property type="term" value="P:protein ubiquitination"/>
    <property type="evidence" value="ECO:0007669"/>
    <property type="project" value="TreeGrafter"/>
</dbReference>
<dbReference type="Pfam" id="PF23609">
    <property type="entry name" value="Beta-prop_EIPR1"/>
    <property type="match status" value="1"/>
</dbReference>
<dbReference type="SUPFAM" id="SSF50978">
    <property type="entry name" value="WD40 repeat-like"/>
    <property type="match status" value="1"/>
</dbReference>
<evidence type="ECO:0000256" key="2">
    <source>
        <dbReference type="ARBA" id="ARBA00022574"/>
    </source>
</evidence>
<evidence type="ECO:0000259" key="5">
    <source>
        <dbReference type="Pfam" id="PF23609"/>
    </source>
</evidence>
<comment type="caution">
    <text evidence="6">The sequence shown here is derived from an EMBL/GenBank/DDBJ whole genome shotgun (WGS) entry which is preliminary data.</text>
</comment>
<dbReference type="PANTHER" id="PTHR14205:SF15">
    <property type="entry name" value="EARP AND GARP COMPLEX-INTERACTING PROTEIN 1"/>
    <property type="match status" value="1"/>
</dbReference>
<sequence length="361" mass="40876">MEELPLIYGLEFKARALTSQQCESDIIRFMVGTQSLKLNQNQVHIIEVNEENRSLSMVVCPHTNGEVWHLSASPSDADIIGTTYNTLTDDNVCLMRSAIWKINNDALELRTLLPTEQHGQEIRQMFFHTSEPNNALSIIDNHYVIWDIGEAEPKTLSKGTLTGKGQPRFTCGKWNPHHNVTQVVTSNDCHVRGWDIRTSAQSWAIENAHAQLVRDLDFNPNRQYYLATAGDDGHTKFWDIRNTAEPVISRSDHSHWVWAVRYNHFHDQLVLTSSSDSRVILICVAGISSEPGGHMITGDDATDSPKDKLEEGVLATYEEHEDSVYAVEWSTADPWTFASLSYDGRLLINHVPKSHKYKILL</sequence>
<keyword evidence="2 4" id="KW-0853">WD repeat</keyword>
<proteinExistence type="inferred from homology"/>
<gene>
    <name evidence="6" type="ORF">PYX00_004718</name>
</gene>
<accession>A0AAW2I4Z5</accession>
<evidence type="ECO:0000256" key="1">
    <source>
        <dbReference type="ARBA" id="ARBA00005672"/>
    </source>
</evidence>
<feature type="domain" description="EIPR1-like beta-propeller" evidence="5">
    <location>
        <begin position="7"/>
        <end position="281"/>
    </location>
</feature>
<dbReference type="InterPro" id="IPR036322">
    <property type="entry name" value="WD40_repeat_dom_sf"/>
</dbReference>
<evidence type="ECO:0000313" key="6">
    <source>
        <dbReference type="EMBL" id="KAL0277437.1"/>
    </source>
</evidence>
<evidence type="ECO:0000256" key="3">
    <source>
        <dbReference type="ARBA" id="ARBA00022737"/>
    </source>
</evidence>
<protein>
    <recommendedName>
        <fullName evidence="5">EIPR1-like beta-propeller domain-containing protein</fullName>
    </recommendedName>
</protein>
<dbReference type="InterPro" id="IPR059104">
    <property type="entry name" value="Beta-prop_EIPR1-like"/>
</dbReference>
<dbReference type="Gene3D" id="2.130.10.10">
    <property type="entry name" value="YVTN repeat-like/Quinoprotein amine dehydrogenase"/>
    <property type="match status" value="1"/>
</dbReference>
<dbReference type="FunFam" id="2.130.10.10:FF:000732">
    <property type="entry name" value="EARP-interacting protein homolog"/>
    <property type="match status" value="1"/>
</dbReference>
<reference evidence="6" key="1">
    <citation type="journal article" date="2024" name="Gigascience">
        <title>Chromosome-level genome of the poultry shaft louse Menopon gallinae provides insight into the host-switching and adaptive evolution of parasitic lice.</title>
        <authorList>
            <person name="Xu Y."/>
            <person name="Ma L."/>
            <person name="Liu S."/>
            <person name="Liang Y."/>
            <person name="Liu Q."/>
            <person name="He Z."/>
            <person name="Tian L."/>
            <person name="Duan Y."/>
            <person name="Cai W."/>
            <person name="Li H."/>
            <person name="Song F."/>
        </authorList>
    </citation>
    <scope>NUCLEOTIDE SEQUENCE</scope>
    <source>
        <strain evidence="6">Cailab_2023a</strain>
    </source>
</reference>
<organism evidence="6">
    <name type="scientific">Menopon gallinae</name>
    <name type="common">poultry shaft louse</name>
    <dbReference type="NCBI Taxonomy" id="328185"/>
    <lineage>
        <taxon>Eukaryota</taxon>
        <taxon>Metazoa</taxon>
        <taxon>Ecdysozoa</taxon>
        <taxon>Arthropoda</taxon>
        <taxon>Hexapoda</taxon>
        <taxon>Insecta</taxon>
        <taxon>Pterygota</taxon>
        <taxon>Neoptera</taxon>
        <taxon>Paraneoptera</taxon>
        <taxon>Psocodea</taxon>
        <taxon>Troctomorpha</taxon>
        <taxon>Phthiraptera</taxon>
        <taxon>Amblycera</taxon>
        <taxon>Menoponidae</taxon>
        <taxon>Menopon</taxon>
    </lineage>
</organism>
<dbReference type="Pfam" id="PF00400">
    <property type="entry name" value="WD40"/>
    <property type="match status" value="1"/>
</dbReference>
<dbReference type="InterPro" id="IPR019775">
    <property type="entry name" value="WD40_repeat_CS"/>
</dbReference>
<dbReference type="InterPro" id="IPR001680">
    <property type="entry name" value="WD40_rpt"/>
</dbReference>
<name>A0AAW2I4Z5_9NEOP</name>
<keyword evidence="3" id="KW-0677">Repeat</keyword>